<accession>A0A3E1EYS9</accession>
<sequence>MRELPLFLISAYFTGNCILRHWYSPGPDGNGNPVELFCSAVFTKRATNGMLLFGDFTAWQKQETDWRCRQNRTPNQQEF</sequence>
<proteinExistence type="predicted"/>
<comment type="caution">
    <text evidence="1">The sequence shown here is derived from an EMBL/GenBank/DDBJ whole genome shotgun (WGS) entry which is preliminary data.</text>
</comment>
<organism evidence="1 2">
    <name type="scientific">Brumimicrobium aurantiacum</name>
    <dbReference type="NCBI Taxonomy" id="1737063"/>
    <lineage>
        <taxon>Bacteria</taxon>
        <taxon>Pseudomonadati</taxon>
        <taxon>Bacteroidota</taxon>
        <taxon>Flavobacteriia</taxon>
        <taxon>Flavobacteriales</taxon>
        <taxon>Crocinitomicaceae</taxon>
        <taxon>Brumimicrobium</taxon>
    </lineage>
</organism>
<dbReference type="Proteomes" id="UP000257127">
    <property type="component" value="Unassembled WGS sequence"/>
</dbReference>
<keyword evidence="2" id="KW-1185">Reference proteome</keyword>
<evidence type="ECO:0000313" key="2">
    <source>
        <dbReference type="Proteomes" id="UP000257127"/>
    </source>
</evidence>
<dbReference type="AlphaFoldDB" id="A0A3E1EYS9"/>
<gene>
    <name evidence="1" type="ORF">DXU93_06965</name>
</gene>
<dbReference type="EMBL" id="QURB01000003">
    <property type="protein sequence ID" value="RFC54720.1"/>
    <property type="molecule type" value="Genomic_DNA"/>
</dbReference>
<reference evidence="1 2" key="1">
    <citation type="submission" date="2018-08" db="EMBL/GenBank/DDBJ databases">
        <title>The draft genome squence of Brumimicrobium sp. N62.</title>
        <authorList>
            <person name="Du Z.-J."/>
            <person name="Luo H.-R."/>
        </authorList>
    </citation>
    <scope>NUCLEOTIDE SEQUENCE [LARGE SCALE GENOMIC DNA]</scope>
    <source>
        <strain evidence="1 2">N62</strain>
    </source>
</reference>
<name>A0A3E1EYS9_9FLAO</name>
<protein>
    <submittedName>
        <fullName evidence="1">Uncharacterized protein</fullName>
    </submittedName>
</protein>
<evidence type="ECO:0000313" key="1">
    <source>
        <dbReference type="EMBL" id="RFC54720.1"/>
    </source>
</evidence>